<proteinExistence type="predicted"/>
<evidence type="ECO:0000313" key="3">
    <source>
        <dbReference type="Proteomes" id="UP001144280"/>
    </source>
</evidence>
<organism evidence="2 3">
    <name type="scientific">Phytohabitans aurantiacus</name>
    <dbReference type="NCBI Taxonomy" id="3016789"/>
    <lineage>
        <taxon>Bacteria</taxon>
        <taxon>Bacillati</taxon>
        <taxon>Actinomycetota</taxon>
        <taxon>Actinomycetes</taxon>
        <taxon>Micromonosporales</taxon>
        <taxon>Micromonosporaceae</taxon>
    </lineage>
</organism>
<dbReference type="EMBL" id="BSDI01000046">
    <property type="protein sequence ID" value="GLI01529.1"/>
    <property type="molecule type" value="Genomic_DNA"/>
</dbReference>
<reference evidence="2" key="1">
    <citation type="submission" date="2022-12" db="EMBL/GenBank/DDBJ databases">
        <title>New Phytohabitans aurantiacus sp. RD004123 nov., an actinomycete isolated from soil.</title>
        <authorList>
            <person name="Triningsih D.W."/>
            <person name="Harunari E."/>
            <person name="Igarashi Y."/>
        </authorList>
    </citation>
    <scope>NUCLEOTIDE SEQUENCE</scope>
    <source>
        <strain evidence="2">RD004123</strain>
    </source>
</reference>
<sequence length="257" mass="26960">MSVIAAPRVAGTSSRPGLGRLTAVELRKMTDTRAGFWLMVTIGLGYVALAVIMLFAADPADLTLRNLFQLMMIPSGVLLPVLGILAATSEWTQRTALTTFTLVPERSRVAVAKLLAAVALAVASVGVSLAVAAAGNVVGSALFDGDGSWSLGAILPFSLLAQVINIVMGVAFGMLLMNSALAIVVYFMLPTLWSVVGEMVKALQTPAQWLDLGVTMQPLLEGSMPGQAWAKLATASAVWVLVPLAAGWTRLLKREVS</sequence>
<comment type="caution">
    <text evidence="2">The sequence shown here is derived from an EMBL/GenBank/DDBJ whole genome shotgun (WGS) entry which is preliminary data.</text>
</comment>
<feature type="transmembrane region" description="Helical" evidence="1">
    <location>
        <begin position="68"/>
        <end position="88"/>
    </location>
</feature>
<keyword evidence="1" id="KW-0472">Membrane</keyword>
<feature type="transmembrane region" description="Helical" evidence="1">
    <location>
        <begin position="147"/>
        <end position="168"/>
    </location>
</feature>
<accession>A0ABQ5R418</accession>
<feature type="transmembrane region" description="Helical" evidence="1">
    <location>
        <begin position="175"/>
        <end position="196"/>
    </location>
</feature>
<gene>
    <name evidence="2" type="ORF">Pa4123_68050</name>
</gene>
<feature type="transmembrane region" description="Helical" evidence="1">
    <location>
        <begin position="109"/>
        <end position="135"/>
    </location>
</feature>
<feature type="transmembrane region" description="Helical" evidence="1">
    <location>
        <begin position="36"/>
        <end position="56"/>
    </location>
</feature>
<protein>
    <recommendedName>
        <fullName evidence="4">ABC transporter permease</fullName>
    </recommendedName>
</protein>
<evidence type="ECO:0008006" key="4">
    <source>
        <dbReference type="Google" id="ProtNLM"/>
    </source>
</evidence>
<dbReference type="Proteomes" id="UP001144280">
    <property type="component" value="Unassembled WGS sequence"/>
</dbReference>
<evidence type="ECO:0000313" key="2">
    <source>
        <dbReference type="EMBL" id="GLI01529.1"/>
    </source>
</evidence>
<feature type="transmembrane region" description="Helical" evidence="1">
    <location>
        <begin position="228"/>
        <end position="248"/>
    </location>
</feature>
<keyword evidence="3" id="KW-1185">Reference proteome</keyword>
<keyword evidence="1" id="KW-0812">Transmembrane</keyword>
<keyword evidence="1" id="KW-1133">Transmembrane helix</keyword>
<dbReference type="RefSeq" id="WP_281902636.1">
    <property type="nucleotide sequence ID" value="NZ_BSDI01000046.1"/>
</dbReference>
<name>A0ABQ5R418_9ACTN</name>
<evidence type="ECO:0000256" key="1">
    <source>
        <dbReference type="SAM" id="Phobius"/>
    </source>
</evidence>